<dbReference type="GO" id="GO:0009103">
    <property type="term" value="P:lipopolysaccharide biosynthetic process"/>
    <property type="evidence" value="ECO:0007669"/>
    <property type="project" value="TreeGrafter"/>
</dbReference>
<proteinExistence type="predicted"/>
<dbReference type="GO" id="GO:0016747">
    <property type="term" value="F:acyltransferase activity, transferring groups other than amino-acyl groups"/>
    <property type="evidence" value="ECO:0007669"/>
    <property type="project" value="InterPro"/>
</dbReference>
<feature type="transmembrane region" description="Helical" evidence="1">
    <location>
        <begin position="40"/>
        <end position="65"/>
    </location>
</feature>
<feature type="transmembrane region" description="Helical" evidence="1">
    <location>
        <begin position="195"/>
        <end position="213"/>
    </location>
</feature>
<dbReference type="PANTHER" id="PTHR23028">
    <property type="entry name" value="ACETYLTRANSFERASE"/>
    <property type="match status" value="1"/>
</dbReference>
<accession>A0A562U096</accession>
<evidence type="ECO:0000256" key="1">
    <source>
        <dbReference type="SAM" id="Phobius"/>
    </source>
</evidence>
<dbReference type="AlphaFoldDB" id="A0A562U096"/>
<protein>
    <submittedName>
        <fullName evidence="3">Peptidoglycan/LPS O-acetylase OafA/YrhL</fullName>
    </submittedName>
</protein>
<reference evidence="3 4" key="1">
    <citation type="submission" date="2019-07" db="EMBL/GenBank/DDBJ databases">
        <title>Genomic Encyclopedia of Archaeal and Bacterial Type Strains, Phase II (KMG-II): from individual species to whole genera.</title>
        <authorList>
            <person name="Goeker M."/>
        </authorList>
    </citation>
    <scope>NUCLEOTIDE SEQUENCE [LARGE SCALE GENOMIC DNA]</scope>
    <source>
        <strain evidence="3 4">ATCC BAA-1854</strain>
    </source>
</reference>
<dbReference type="EMBL" id="VLLI01000007">
    <property type="protein sequence ID" value="TWI99245.1"/>
    <property type="molecule type" value="Genomic_DNA"/>
</dbReference>
<organism evidence="3 4">
    <name type="scientific">Mucilaginibacter frigoritolerans</name>
    <dbReference type="NCBI Taxonomy" id="652788"/>
    <lineage>
        <taxon>Bacteria</taxon>
        <taxon>Pseudomonadati</taxon>
        <taxon>Bacteroidota</taxon>
        <taxon>Sphingobacteriia</taxon>
        <taxon>Sphingobacteriales</taxon>
        <taxon>Sphingobacteriaceae</taxon>
        <taxon>Mucilaginibacter</taxon>
    </lineage>
</organism>
<evidence type="ECO:0000259" key="2">
    <source>
        <dbReference type="Pfam" id="PF01757"/>
    </source>
</evidence>
<feature type="transmembrane region" description="Helical" evidence="1">
    <location>
        <begin position="296"/>
        <end position="319"/>
    </location>
</feature>
<evidence type="ECO:0000313" key="3">
    <source>
        <dbReference type="EMBL" id="TWI99245.1"/>
    </source>
</evidence>
<gene>
    <name evidence="3" type="ORF">JN11_02562</name>
</gene>
<dbReference type="InterPro" id="IPR002656">
    <property type="entry name" value="Acyl_transf_3_dom"/>
</dbReference>
<feature type="transmembrane region" description="Helical" evidence="1">
    <location>
        <begin position="85"/>
        <end position="102"/>
    </location>
</feature>
<keyword evidence="1" id="KW-1133">Transmembrane helix</keyword>
<feature type="transmembrane region" description="Helical" evidence="1">
    <location>
        <begin position="135"/>
        <end position="156"/>
    </location>
</feature>
<sequence length="363" mass="41989">MKQRIQTLDGLRFLAAIGVLWIHVWTAHSNPRFHLWKIDLADFMAIGVNGVELFFVISGFCMYYFYAIKSEFSYHDFYRFLVKRWVRLSPAFYAATLIYILVNKFIYHYPVNGIMNFIHSLFYFNYILGDYFTASHFWTLTVEWQFYFIIPILLIYQKKIGFKKIFIIIFGLIGLSAIISTFILKNTNDSLTGTLVFRGIEFGCGVIAARLLIKNNDFFKNRTLWFLAFIVITYIGRVLISKPVLNLSLYYYNLFKLAGFTLMGCGFAGILYLSVTSTKWLHSFLGNKLFRSMGRISYSFYLLHALVYPVIVSFTIAYLPFLKGIAAPVVTTIISTVILYPVSLLSFTLLEKPFLSIGNLTTK</sequence>
<comment type="caution">
    <text evidence="3">The sequence shown here is derived from an EMBL/GenBank/DDBJ whole genome shotgun (WGS) entry which is preliminary data.</text>
</comment>
<feature type="transmembrane region" description="Helical" evidence="1">
    <location>
        <begin position="165"/>
        <end position="183"/>
    </location>
</feature>
<dbReference type="GO" id="GO:0016020">
    <property type="term" value="C:membrane"/>
    <property type="evidence" value="ECO:0007669"/>
    <property type="project" value="TreeGrafter"/>
</dbReference>
<feature type="transmembrane region" description="Helical" evidence="1">
    <location>
        <begin position="225"/>
        <end position="245"/>
    </location>
</feature>
<dbReference type="Proteomes" id="UP000317010">
    <property type="component" value="Unassembled WGS sequence"/>
</dbReference>
<name>A0A562U096_9SPHI</name>
<dbReference type="PANTHER" id="PTHR23028:SF53">
    <property type="entry name" value="ACYL_TRANSF_3 DOMAIN-CONTAINING PROTEIN"/>
    <property type="match status" value="1"/>
</dbReference>
<feature type="domain" description="Acyltransferase 3" evidence="2">
    <location>
        <begin position="7"/>
        <end position="339"/>
    </location>
</feature>
<dbReference type="Pfam" id="PF01757">
    <property type="entry name" value="Acyl_transf_3"/>
    <property type="match status" value="1"/>
</dbReference>
<keyword evidence="4" id="KW-1185">Reference proteome</keyword>
<keyword evidence="1" id="KW-0812">Transmembrane</keyword>
<feature type="transmembrane region" description="Helical" evidence="1">
    <location>
        <begin position="325"/>
        <end position="350"/>
    </location>
</feature>
<feature type="transmembrane region" description="Helical" evidence="1">
    <location>
        <begin position="12"/>
        <end position="28"/>
    </location>
</feature>
<evidence type="ECO:0000313" key="4">
    <source>
        <dbReference type="Proteomes" id="UP000317010"/>
    </source>
</evidence>
<keyword evidence="1" id="KW-0472">Membrane</keyword>
<dbReference type="InterPro" id="IPR050879">
    <property type="entry name" value="Acyltransferase_3"/>
</dbReference>
<dbReference type="RefSeq" id="WP_170227749.1">
    <property type="nucleotide sequence ID" value="NZ_VLLI01000007.1"/>
</dbReference>
<feature type="transmembrane region" description="Helical" evidence="1">
    <location>
        <begin position="257"/>
        <end position="275"/>
    </location>
</feature>